<proteinExistence type="predicted"/>
<evidence type="ECO:0000313" key="2">
    <source>
        <dbReference type="EMBL" id="KHL24151.1"/>
    </source>
</evidence>
<gene>
    <name evidence="2" type="ORF">PK98_15380</name>
</gene>
<dbReference type="AlphaFoldDB" id="A0A0B2BS01"/>
<sequence length="650" mass="72629">MSTSVWQALHAETREWAVRANEEWIADLSPDGRALPQRSPETMVVLFGPTQVGKTTLLLTLLGIAEGAAFDAVQHVLRGGRRQGQSSTATPMRYARSVDDRWRMHRADAPGLTAEQMAEELAIIREQVENGSWQATDPVSLYIPACHFADSDPPVRVAILDLPGIAAANEAERALVTRIAQRHVPAASLILLIGAGSHLGVFEPEKLGQELEELRGWIRSPIRYRLVVTYACSQDSVRRWRDKEASAGRPCDLAALQGLFAQEFARFEMTMPADLPGRIYPLELGNSWAGMAQADDDHYRWAVQVQAAARQSLTDDIRRSCGGERRLRISQEVREQAYWRRDDLWRQWRGTRAAFRTSAQDRAAAIAKAQADSARWQRRFERYDARLRRLDGVEALIAGTVRRFVRDASVAAQSVSPAAGQSQQQLLKGRKPVPATVSALQEWLADDQARLTAACDRITEWFTGETGVTITPVELPACAQVRQVRTLLKDYGMDAYWTWVTSQFEADSNALAHAADAQRKLLMEQVPGFLLAQLQAGRQLPQARRRIARQQRDLSEARIEQQEAALAALRKERRAAWELHGSRLKPIRQDLARVARFEAHMSHALAGEARRVAALVDAAVCDKQPAMALARLCQLRLSRTIHQTYCTGTA</sequence>
<organism evidence="2 3">
    <name type="scientific">Croceibacterium mercuriale</name>
    <dbReference type="NCBI Taxonomy" id="1572751"/>
    <lineage>
        <taxon>Bacteria</taxon>
        <taxon>Pseudomonadati</taxon>
        <taxon>Pseudomonadota</taxon>
        <taxon>Alphaproteobacteria</taxon>
        <taxon>Sphingomonadales</taxon>
        <taxon>Erythrobacteraceae</taxon>
        <taxon>Croceibacterium</taxon>
    </lineage>
</organism>
<feature type="coiled-coil region" evidence="1">
    <location>
        <begin position="540"/>
        <end position="572"/>
    </location>
</feature>
<keyword evidence="3" id="KW-1185">Reference proteome</keyword>
<dbReference type="InterPro" id="IPR027417">
    <property type="entry name" value="P-loop_NTPase"/>
</dbReference>
<evidence type="ECO:0000313" key="3">
    <source>
        <dbReference type="Proteomes" id="UP000030988"/>
    </source>
</evidence>
<reference evidence="2 3" key="1">
    <citation type="submission" date="2014-11" db="EMBL/GenBank/DDBJ databases">
        <title>Draft genome sequence of Kirrobacter mercurialis.</title>
        <authorList>
            <person name="Coil D.A."/>
            <person name="Eisen J.A."/>
        </authorList>
    </citation>
    <scope>NUCLEOTIDE SEQUENCE [LARGE SCALE GENOMIC DNA]</scope>
    <source>
        <strain evidence="2 3">Coronado</strain>
    </source>
</reference>
<accession>A0A0B2BS01</accession>
<dbReference type="STRING" id="1572751.PK98_15380"/>
<name>A0A0B2BS01_9SPHN</name>
<dbReference type="SUPFAM" id="SSF52540">
    <property type="entry name" value="P-loop containing nucleoside triphosphate hydrolases"/>
    <property type="match status" value="1"/>
</dbReference>
<keyword evidence="1" id="KW-0175">Coiled coil</keyword>
<dbReference type="RefSeq" id="WP_039097949.1">
    <property type="nucleotide sequence ID" value="NZ_JTDN01000004.1"/>
</dbReference>
<evidence type="ECO:0000256" key="1">
    <source>
        <dbReference type="SAM" id="Coils"/>
    </source>
</evidence>
<comment type="caution">
    <text evidence="2">The sequence shown here is derived from an EMBL/GenBank/DDBJ whole genome shotgun (WGS) entry which is preliminary data.</text>
</comment>
<dbReference type="Proteomes" id="UP000030988">
    <property type="component" value="Unassembled WGS sequence"/>
</dbReference>
<protein>
    <submittedName>
        <fullName evidence="2">Uncharacterized protein</fullName>
    </submittedName>
</protein>
<dbReference type="EMBL" id="JTDN01000004">
    <property type="protein sequence ID" value="KHL24151.1"/>
    <property type="molecule type" value="Genomic_DNA"/>
</dbReference>
<dbReference type="OrthoDB" id="6940959at2"/>
<dbReference type="Gene3D" id="3.40.50.300">
    <property type="entry name" value="P-loop containing nucleotide triphosphate hydrolases"/>
    <property type="match status" value="1"/>
</dbReference>